<dbReference type="GO" id="GO:0020037">
    <property type="term" value="F:heme binding"/>
    <property type="evidence" value="ECO:0007669"/>
    <property type="project" value="InterPro"/>
</dbReference>
<feature type="region of interest" description="Disordered" evidence="6">
    <location>
        <begin position="1"/>
        <end position="25"/>
    </location>
</feature>
<dbReference type="InterPro" id="IPR000898">
    <property type="entry name" value="Indolamine_dOase"/>
</dbReference>
<dbReference type="Pfam" id="PF00173">
    <property type="entry name" value="Cyt-b5"/>
    <property type="match status" value="1"/>
</dbReference>
<evidence type="ECO:0000256" key="6">
    <source>
        <dbReference type="SAM" id="MobiDB-lite"/>
    </source>
</evidence>
<dbReference type="SUPFAM" id="SSF47473">
    <property type="entry name" value="EF-hand"/>
    <property type="match status" value="1"/>
</dbReference>
<reference evidence="9" key="1">
    <citation type="submission" date="2022-10" db="EMBL/GenBank/DDBJ databases">
        <authorList>
            <person name="Chen Y."/>
            <person name="Dougan E. K."/>
            <person name="Chan C."/>
            <person name="Rhodes N."/>
            <person name="Thang M."/>
        </authorList>
    </citation>
    <scope>NUCLEOTIDE SEQUENCE</scope>
</reference>
<dbReference type="SUPFAM" id="SSF55856">
    <property type="entry name" value="Cytochrome b5-like heme/steroid binding domain"/>
    <property type="match status" value="1"/>
</dbReference>
<evidence type="ECO:0000256" key="3">
    <source>
        <dbReference type="ARBA" id="ARBA00022723"/>
    </source>
</evidence>
<comment type="caution">
    <text evidence="9">The sequence shown here is derived from an EMBL/GenBank/DDBJ whole genome shotgun (WGS) entry which is preliminary data.</text>
</comment>
<evidence type="ECO:0000313" key="12">
    <source>
        <dbReference type="Proteomes" id="UP001152797"/>
    </source>
</evidence>
<keyword evidence="4 5" id="KW-0408">Iron</keyword>
<keyword evidence="2 5" id="KW-0349">Heme</keyword>
<reference evidence="10" key="2">
    <citation type="submission" date="2024-04" db="EMBL/GenBank/DDBJ databases">
        <authorList>
            <person name="Chen Y."/>
            <person name="Shah S."/>
            <person name="Dougan E. K."/>
            <person name="Thang M."/>
            <person name="Chan C."/>
        </authorList>
    </citation>
    <scope>NUCLEOTIDE SEQUENCE [LARGE SCALE GENOMIC DNA]</scope>
</reference>
<dbReference type="EMBL" id="CAMXCT010006446">
    <property type="protein sequence ID" value="CAI4014626.1"/>
    <property type="molecule type" value="Genomic_DNA"/>
</dbReference>
<dbReference type="Gene3D" id="1.10.238.10">
    <property type="entry name" value="EF-hand"/>
    <property type="match status" value="1"/>
</dbReference>
<evidence type="ECO:0000259" key="8">
    <source>
        <dbReference type="PROSITE" id="PS50255"/>
    </source>
</evidence>
<evidence type="ECO:0000256" key="5">
    <source>
        <dbReference type="PIRSR" id="PIRSR600898-1"/>
    </source>
</evidence>
<dbReference type="GO" id="GO:0019441">
    <property type="term" value="P:L-tryptophan catabolic process to kynurenine"/>
    <property type="evidence" value="ECO:0007669"/>
    <property type="project" value="InterPro"/>
</dbReference>
<dbReference type="GO" id="GO:0034354">
    <property type="term" value="P:'de novo' NAD+ biosynthetic process from L-tryptophan"/>
    <property type="evidence" value="ECO:0007669"/>
    <property type="project" value="TreeGrafter"/>
</dbReference>
<proteinExistence type="inferred from homology"/>
<evidence type="ECO:0000313" key="11">
    <source>
        <dbReference type="EMBL" id="CAL4801938.1"/>
    </source>
</evidence>
<evidence type="ECO:0000313" key="10">
    <source>
        <dbReference type="EMBL" id="CAL1168001.1"/>
    </source>
</evidence>
<dbReference type="Proteomes" id="UP001152797">
    <property type="component" value="Unassembled WGS sequence"/>
</dbReference>
<feature type="binding site" description="proximal binding residue" evidence="5">
    <location>
        <position position="498"/>
    </location>
    <ligand>
        <name>heme b</name>
        <dbReference type="ChEBI" id="CHEBI:60344"/>
    </ligand>
    <ligandPart>
        <name>Fe</name>
        <dbReference type="ChEBI" id="CHEBI:18248"/>
    </ligandPart>
</feature>
<dbReference type="PANTHER" id="PTHR28657">
    <property type="entry name" value="INDOLEAMINE 2,3-DIOXYGENASE"/>
    <property type="match status" value="1"/>
</dbReference>
<gene>
    <name evidence="9" type="ORF">C1SCF055_LOCUS39518</name>
</gene>
<dbReference type="PROSITE" id="PS50255">
    <property type="entry name" value="CYTOCHROME_B5_2"/>
    <property type="match status" value="1"/>
</dbReference>
<dbReference type="InterPro" id="IPR036400">
    <property type="entry name" value="Cyt_B5-like_heme/steroid_sf"/>
</dbReference>
<feature type="domain" description="EF-hand" evidence="7">
    <location>
        <begin position="1063"/>
        <end position="1098"/>
    </location>
</feature>
<dbReference type="PROSITE" id="PS00191">
    <property type="entry name" value="CYTOCHROME_B5_1"/>
    <property type="match status" value="1"/>
</dbReference>
<evidence type="ECO:0000259" key="7">
    <source>
        <dbReference type="PROSITE" id="PS50222"/>
    </source>
</evidence>
<organism evidence="9">
    <name type="scientific">Cladocopium goreaui</name>
    <dbReference type="NCBI Taxonomy" id="2562237"/>
    <lineage>
        <taxon>Eukaryota</taxon>
        <taxon>Sar</taxon>
        <taxon>Alveolata</taxon>
        <taxon>Dinophyceae</taxon>
        <taxon>Suessiales</taxon>
        <taxon>Symbiodiniaceae</taxon>
        <taxon>Cladocopium</taxon>
    </lineage>
</organism>
<dbReference type="Gene3D" id="1.20.58.480">
    <property type="match status" value="2"/>
</dbReference>
<dbReference type="SUPFAM" id="SSF140959">
    <property type="entry name" value="Indolic compounds 2,3-dioxygenase-like"/>
    <property type="match status" value="2"/>
</dbReference>
<evidence type="ECO:0000313" key="9">
    <source>
        <dbReference type="EMBL" id="CAI4014626.1"/>
    </source>
</evidence>
<dbReference type="GO" id="GO:0005737">
    <property type="term" value="C:cytoplasm"/>
    <property type="evidence" value="ECO:0007669"/>
    <property type="project" value="TreeGrafter"/>
</dbReference>
<dbReference type="SMART" id="SM01117">
    <property type="entry name" value="Cyt-b5"/>
    <property type="match status" value="1"/>
</dbReference>
<comment type="similarity">
    <text evidence="1">Belongs to the indoleamine 2,3-dioxygenase family.</text>
</comment>
<dbReference type="EMBL" id="CAMXCT030006446">
    <property type="protein sequence ID" value="CAL4801938.1"/>
    <property type="molecule type" value="Genomic_DNA"/>
</dbReference>
<sequence>MGNLPCPHRHGRVSGHDGASGSGARPARRISIAEVEQNGWLIIFGKVYDVKDYMAKHPGGQDILLGVLGRDATVEFETMRHSQIALKQLEQLLLGSYDTATDSNQDTTQHEGLRKLGLTGGRDGSVAAESLWDVRCRGFLPAADPVKELPARWAKLAQLTDFIPSFGVQGRFRELAAVELEKTMPKTWEENRRAIRDLSEGQLESLHSMLGYVCLAYLHSPPEIYEQDAEPVNIMSSCQPLDTLPPWLSRPWLCVSEKLERRPMLDYAGCVLNNWERIDPRRPLVPSNLRLLRRFTGLVDEEWFFKTHIVIEAEGSHVVSSLEAISSAVQNSDERILLEELRSLEQNLWRLSSVCLPIMFARSPRDHTLLCEPFLFFFRLRNYIKSLDVKMEKSSEGSDVEEFHLHGPSGAMSSILPAVDALLGIRNTSVELREAVTTFEDYVPKAHRLFLERLRNAPQNVKSFIEEKKEHIDESTWFALAAAFNSCISRVLDFRWRHWSFVEQFIVRPSSSTVSASSVSVCPVAGRSSTAAAPPPVGTGGTTFDYLQQHITDSQMARIPLGVTDTLLRSPEVAKKLRPAVDVELEPLDGPSHGFWDPTGPNGFVSHRSACLAQWGNRFLKAPSPACRALVHLAGIIPNVCYTYPGLEHMEESSSYVHPFISKCESFREVLTGLQVDAMAVQDQEHAWLLLTFVCCAYRSAVSHVRHGTRHGTDARCSAEPRRASALRKLPPWLSALILHFEELLGREWHGSPEYSELVLNNWASSQESPHDFIISRETIHQVQPIARFIATPDEEWYRKLHLVLEAEGGRAISAAHKTIQPAIAMRDTGAVIAALTQLAQDVASLSNFQMQQFDQKDSRGEAVMMQRLRAFVAEDLSEEDYAVWVYAEGSSPLLPALHAILGLRKLDGIAGPLQEHWQMQGRRCMATKHRDFLDKLEMGVSVRAYCLCEWRKASVEGIAALEDAFNNCIEALLRYCSLRQRLVSRMFPDVSKIRLMNAEQEQVIRTGRAVAAVWTAVFFGGDRLGATADAPSGGLASHASEPSALNRCARARSSGGEVVVDPSFEELASFFVQFDPEKSGRITKKAFLHIMTSLGDRFEAEEVTAMMADLKSDEAVGVGHGELQGLHHLGSGALGSVRFADGFTYLRRKMHGWGRWTEGSERGLFTSRAVEAGEVLMVAQPIAFAAQNGPLLVAELRRKCAVSQRARRRLECLADGGARGSTMSPEEVTQELFIRADEPPGEPTVEASPEGDLRLQDILNHNVAGLGGRAAKGAVQHALHKKLAGENCI</sequence>
<name>A0A9P1DSF4_9DINO</name>
<keyword evidence="3 5" id="KW-0479">Metal-binding</keyword>
<feature type="domain" description="Cytochrome b5 heme-binding" evidence="8">
    <location>
        <begin position="13"/>
        <end position="98"/>
    </location>
</feature>
<dbReference type="GO" id="GO:0005509">
    <property type="term" value="F:calcium ion binding"/>
    <property type="evidence" value="ECO:0007669"/>
    <property type="project" value="InterPro"/>
</dbReference>
<dbReference type="InterPro" id="IPR011992">
    <property type="entry name" value="EF-hand-dom_pair"/>
</dbReference>
<dbReference type="InterPro" id="IPR002048">
    <property type="entry name" value="EF_hand_dom"/>
</dbReference>
<dbReference type="InterPro" id="IPR018506">
    <property type="entry name" value="Cyt_B5_heme-BS"/>
</dbReference>
<dbReference type="EMBL" id="CAMXCT020006446">
    <property type="protein sequence ID" value="CAL1168001.1"/>
    <property type="molecule type" value="Genomic_DNA"/>
</dbReference>
<dbReference type="PROSITE" id="PS50222">
    <property type="entry name" value="EF_HAND_2"/>
    <property type="match status" value="1"/>
</dbReference>
<evidence type="ECO:0000256" key="1">
    <source>
        <dbReference type="ARBA" id="ARBA00007119"/>
    </source>
</evidence>
<protein>
    <submittedName>
        <fullName evidence="11">Indoleamine 2,3-dioxygenase 1 (IDO-1) (Indoleamine-pyrrole 2,3-dioxygenase)</fullName>
    </submittedName>
</protein>
<dbReference type="Pfam" id="PF01231">
    <property type="entry name" value="IDO"/>
    <property type="match status" value="2"/>
</dbReference>
<keyword evidence="12" id="KW-1185">Reference proteome</keyword>
<dbReference type="PANTHER" id="PTHR28657:SF5">
    <property type="entry name" value="INDOLEAMINE 2,3-DIOXYGENASE"/>
    <property type="match status" value="1"/>
</dbReference>
<dbReference type="GO" id="GO:0033754">
    <property type="term" value="F:indoleamine 2,3-dioxygenase activity"/>
    <property type="evidence" value="ECO:0007669"/>
    <property type="project" value="TreeGrafter"/>
</dbReference>
<dbReference type="Gene3D" id="3.10.120.10">
    <property type="entry name" value="Cytochrome b5-like heme/steroid binding domain"/>
    <property type="match status" value="1"/>
</dbReference>
<evidence type="ECO:0000256" key="4">
    <source>
        <dbReference type="ARBA" id="ARBA00023004"/>
    </source>
</evidence>
<dbReference type="InterPro" id="IPR001199">
    <property type="entry name" value="Cyt_B5-like_heme/steroid-bd"/>
</dbReference>
<dbReference type="OrthoDB" id="540174at2759"/>
<accession>A0A9P1DSF4</accession>
<evidence type="ECO:0000256" key="2">
    <source>
        <dbReference type="ARBA" id="ARBA00022617"/>
    </source>
</evidence>
<dbReference type="InterPro" id="IPR037217">
    <property type="entry name" value="Trp/Indoleamine_2_3_dOase-like"/>
</dbReference>